<dbReference type="PANTHER" id="PTHR46670:SF3">
    <property type="entry name" value="ENDONUCLEASE_EXONUCLEASE_PHOSPHATASE DOMAIN-CONTAINING PROTEIN"/>
    <property type="match status" value="1"/>
</dbReference>
<gene>
    <name evidence="1" type="ORF">SNE40_002936</name>
</gene>
<evidence type="ECO:0000313" key="2">
    <source>
        <dbReference type="Proteomes" id="UP001347796"/>
    </source>
</evidence>
<proteinExistence type="predicted"/>
<comment type="caution">
    <text evidence="1">The sequence shown here is derived from an EMBL/GenBank/DDBJ whole genome shotgun (WGS) entry which is preliminary data.</text>
</comment>
<dbReference type="AlphaFoldDB" id="A0AAN8K1Z6"/>
<dbReference type="PANTHER" id="PTHR46670">
    <property type="entry name" value="ENDO/EXONUCLEASE/PHOSPHATASE DOMAIN-CONTAINING PROTEIN"/>
    <property type="match status" value="1"/>
</dbReference>
<sequence length="220" mass="25453">METFGFQQHVHSPTHTRGHILDLIFTRGDDVDLLSLMVIDPLLGDHSAVHFSLSFSLKKSGSTQKVIKYRNFKKIEPTEISKSVLSSKLCSDETDNYSCDKLLQIYNSELKTIIDDHAPEVNHRISYKPHCPWFDGSIADARRVRGKAEKRNTKTKLEIDKQMFKGECRKVTDLVKSRKKDYYKQKVPNCGTNYKTKIRQFSSHSYLNRRPGEPIHQLLQ</sequence>
<accession>A0AAN8K1Z6</accession>
<name>A0AAN8K1Z6_PATCE</name>
<organism evidence="1 2">
    <name type="scientific">Patella caerulea</name>
    <name type="common">Rayed Mediterranean limpet</name>
    <dbReference type="NCBI Taxonomy" id="87958"/>
    <lineage>
        <taxon>Eukaryota</taxon>
        <taxon>Metazoa</taxon>
        <taxon>Spiralia</taxon>
        <taxon>Lophotrochozoa</taxon>
        <taxon>Mollusca</taxon>
        <taxon>Gastropoda</taxon>
        <taxon>Patellogastropoda</taxon>
        <taxon>Patelloidea</taxon>
        <taxon>Patellidae</taxon>
        <taxon>Patella</taxon>
    </lineage>
</organism>
<keyword evidence="2" id="KW-1185">Reference proteome</keyword>
<reference evidence="1 2" key="1">
    <citation type="submission" date="2024-01" db="EMBL/GenBank/DDBJ databases">
        <title>The genome of the rayed Mediterranean limpet Patella caerulea (Linnaeus, 1758).</title>
        <authorList>
            <person name="Anh-Thu Weber A."/>
            <person name="Halstead-Nussloch G."/>
        </authorList>
    </citation>
    <scope>NUCLEOTIDE SEQUENCE [LARGE SCALE GENOMIC DNA]</scope>
    <source>
        <strain evidence="1">AATW-2023a</strain>
        <tissue evidence="1">Whole specimen</tissue>
    </source>
</reference>
<evidence type="ECO:0000313" key="1">
    <source>
        <dbReference type="EMBL" id="KAK6191198.1"/>
    </source>
</evidence>
<dbReference type="EMBL" id="JAZGQO010000002">
    <property type="protein sequence ID" value="KAK6191198.1"/>
    <property type="molecule type" value="Genomic_DNA"/>
</dbReference>
<dbReference type="Proteomes" id="UP001347796">
    <property type="component" value="Unassembled WGS sequence"/>
</dbReference>
<protein>
    <submittedName>
        <fullName evidence="1">Uncharacterized protein</fullName>
    </submittedName>
</protein>